<evidence type="ECO:0000256" key="4">
    <source>
        <dbReference type="ARBA" id="ARBA00022692"/>
    </source>
</evidence>
<dbReference type="Proteomes" id="UP000320421">
    <property type="component" value="Chromosome"/>
</dbReference>
<evidence type="ECO:0000256" key="3">
    <source>
        <dbReference type="ARBA" id="ARBA00022448"/>
    </source>
</evidence>
<feature type="transmembrane region" description="Helical" evidence="9">
    <location>
        <begin position="62"/>
        <end position="84"/>
    </location>
</feature>
<feature type="compositionally biased region" description="Basic and acidic residues" evidence="10">
    <location>
        <begin position="138"/>
        <end position="183"/>
    </location>
</feature>
<evidence type="ECO:0000256" key="7">
    <source>
        <dbReference type="ARBA" id="ARBA00023010"/>
    </source>
</evidence>
<dbReference type="RefSeq" id="WP_145183051.1">
    <property type="nucleotide sequence ID" value="NZ_CP036266.1"/>
</dbReference>
<evidence type="ECO:0000256" key="1">
    <source>
        <dbReference type="ARBA" id="ARBA00004141"/>
    </source>
</evidence>
<dbReference type="GO" id="GO:0005886">
    <property type="term" value="C:plasma membrane"/>
    <property type="evidence" value="ECO:0007669"/>
    <property type="project" value="UniProtKB-SubCell"/>
</dbReference>
<evidence type="ECO:0000256" key="9">
    <source>
        <dbReference type="RuleBase" id="RU365087"/>
    </source>
</evidence>
<keyword evidence="3 9" id="KW-0813">Transport</keyword>
<accession>A0A517PLV1</accession>
<comment type="function">
    <text evidence="9">Involved in protein export. Participates in an early event of protein translocation.</text>
</comment>
<keyword evidence="4 9" id="KW-0812">Transmembrane</keyword>
<dbReference type="Pfam" id="PF03840">
    <property type="entry name" value="SecG"/>
    <property type="match status" value="1"/>
</dbReference>
<evidence type="ECO:0000256" key="8">
    <source>
        <dbReference type="ARBA" id="ARBA00023136"/>
    </source>
</evidence>
<sequence length="197" mass="20324">MILASFLDAITDPATLLMTLLMFFGVMLIIIILLQKGRGGGLAGAFGGAGGQSALGTKAGDVFTKITIVMAVIWVILSGVSGIVTRASSNSKYKGGAAVTPEDPEMVNNDKTEKDAEAATAEEDAKSEFNTNIPEAPAKPDAEPKPAADKAAKPAEEATKSEPKTDSAKPAETKPAPEKKPETPAETGKPATEPKSE</sequence>
<protein>
    <recommendedName>
        <fullName evidence="9">Protein-export membrane protein SecG</fullName>
    </recommendedName>
</protein>
<evidence type="ECO:0000256" key="6">
    <source>
        <dbReference type="ARBA" id="ARBA00022989"/>
    </source>
</evidence>
<feature type="region of interest" description="Disordered" evidence="10">
    <location>
        <begin position="91"/>
        <end position="197"/>
    </location>
</feature>
<dbReference type="NCBIfam" id="TIGR00810">
    <property type="entry name" value="secG"/>
    <property type="match status" value="1"/>
</dbReference>
<proteinExistence type="inferred from homology"/>
<feature type="compositionally biased region" description="Basic and acidic residues" evidence="10">
    <location>
        <begin position="108"/>
        <end position="127"/>
    </location>
</feature>
<keyword evidence="7 9" id="KW-0811">Translocation</keyword>
<dbReference type="GO" id="GO:0015450">
    <property type="term" value="F:protein-transporting ATPase activity"/>
    <property type="evidence" value="ECO:0007669"/>
    <property type="project" value="UniProtKB-UniRule"/>
</dbReference>
<keyword evidence="6 9" id="KW-1133">Transmembrane helix</keyword>
<dbReference type="EMBL" id="CP036266">
    <property type="protein sequence ID" value="QDT20353.1"/>
    <property type="molecule type" value="Genomic_DNA"/>
</dbReference>
<evidence type="ECO:0000256" key="2">
    <source>
        <dbReference type="ARBA" id="ARBA00008445"/>
    </source>
</evidence>
<dbReference type="InterPro" id="IPR004692">
    <property type="entry name" value="SecG"/>
</dbReference>
<name>A0A517PLV1_9PLAN</name>
<reference evidence="11 12" key="1">
    <citation type="submission" date="2019-02" db="EMBL/GenBank/DDBJ databases">
        <title>Deep-cultivation of Planctomycetes and their phenomic and genomic characterization uncovers novel biology.</title>
        <authorList>
            <person name="Wiegand S."/>
            <person name="Jogler M."/>
            <person name="Boedeker C."/>
            <person name="Pinto D."/>
            <person name="Vollmers J."/>
            <person name="Rivas-Marin E."/>
            <person name="Kohn T."/>
            <person name="Peeters S.H."/>
            <person name="Heuer A."/>
            <person name="Rast P."/>
            <person name="Oberbeckmann S."/>
            <person name="Bunk B."/>
            <person name="Jeske O."/>
            <person name="Meyerdierks A."/>
            <person name="Storesund J.E."/>
            <person name="Kallscheuer N."/>
            <person name="Luecker S."/>
            <person name="Lage O.M."/>
            <person name="Pohl T."/>
            <person name="Merkel B.J."/>
            <person name="Hornburger P."/>
            <person name="Mueller R.-W."/>
            <person name="Bruemmer F."/>
            <person name="Labrenz M."/>
            <person name="Spormann A.M."/>
            <person name="Op den Camp H."/>
            <person name="Overmann J."/>
            <person name="Amann R."/>
            <person name="Jetten M.S.M."/>
            <person name="Mascher T."/>
            <person name="Medema M.H."/>
            <person name="Devos D.P."/>
            <person name="Kaster A.-K."/>
            <person name="Ovreas L."/>
            <person name="Rohde M."/>
            <person name="Galperin M.Y."/>
            <person name="Jogler C."/>
        </authorList>
    </citation>
    <scope>NUCLEOTIDE SEQUENCE [LARGE SCALE GENOMIC DNA]</scope>
    <source>
        <strain evidence="11 12">HG66A1</strain>
    </source>
</reference>
<evidence type="ECO:0000313" key="11">
    <source>
        <dbReference type="EMBL" id="QDT20353.1"/>
    </source>
</evidence>
<comment type="similarity">
    <text evidence="2 9">Belongs to the SecG family.</text>
</comment>
<keyword evidence="12" id="KW-1185">Reference proteome</keyword>
<keyword evidence="9" id="KW-1003">Cell membrane</keyword>
<keyword evidence="8 9" id="KW-0472">Membrane</keyword>
<evidence type="ECO:0000256" key="10">
    <source>
        <dbReference type="SAM" id="MobiDB-lite"/>
    </source>
</evidence>
<organism evidence="11 12">
    <name type="scientific">Gimesia chilikensis</name>
    <dbReference type="NCBI Taxonomy" id="2605989"/>
    <lineage>
        <taxon>Bacteria</taxon>
        <taxon>Pseudomonadati</taxon>
        <taxon>Planctomycetota</taxon>
        <taxon>Planctomycetia</taxon>
        <taxon>Planctomycetales</taxon>
        <taxon>Planctomycetaceae</taxon>
        <taxon>Gimesia</taxon>
    </lineage>
</organism>
<gene>
    <name evidence="11" type="ORF">HG66A1_21390</name>
</gene>
<dbReference type="OrthoDB" id="214405at2"/>
<dbReference type="AlphaFoldDB" id="A0A517PLV1"/>
<evidence type="ECO:0000313" key="12">
    <source>
        <dbReference type="Proteomes" id="UP000320421"/>
    </source>
</evidence>
<dbReference type="PRINTS" id="PR01651">
    <property type="entry name" value="SECGEXPORT"/>
</dbReference>
<dbReference type="GO" id="GO:0009306">
    <property type="term" value="P:protein secretion"/>
    <property type="evidence" value="ECO:0007669"/>
    <property type="project" value="UniProtKB-UniRule"/>
</dbReference>
<feature type="transmembrane region" description="Helical" evidence="9">
    <location>
        <begin position="14"/>
        <end position="34"/>
    </location>
</feature>
<comment type="subcellular location">
    <subcellularLocation>
        <location evidence="9">Cell membrane</location>
        <topology evidence="9">Multi-pass membrane protein</topology>
    </subcellularLocation>
    <subcellularLocation>
        <location evidence="1">Membrane</location>
        <topology evidence="1">Multi-pass membrane protein</topology>
    </subcellularLocation>
</comment>
<evidence type="ECO:0000256" key="5">
    <source>
        <dbReference type="ARBA" id="ARBA00022927"/>
    </source>
</evidence>
<keyword evidence="5 9" id="KW-0653">Protein transport</keyword>